<keyword evidence="3" id="KW-0963">Cytoplasm</keyword>
<dbReference type="InterPro" id="IPR038397">
    <property type="entry name" value="TBCC_N_sf"/>
</dbReference>
<feature type="domain" description="C-CAP/cofactor C-like" evidence="11">
    <location>
        <begin position="142"/>
        <end position="320"/>
    </location>
</feature>
<keyword evidence="5" id="KW-0007">Acetylation</keyword>
<comment type="function">
    <text evidence="8">Tubulin-folding protein; involved in the final step of the tubulin folding pathway.</text>
</comment>
<protein>
    <recommendedName>
        <fullName evidence="9">Tubulin-specific chaperone C</fullName>
    </recommendedName>
    <alternativeName>
        <fullName evidence="10">Tubulin-folding cofactor C</fullName>
    </alternativeName>
</protein>
<dbReference type="InterPro" id="IPR027684">
    <property type="entry name" value="TBCC"/>
</dbReference>
<dbReference type="Gene3D" id="2.160.20.70">
    <property type="match status" value="1"/>
</dbReference>
<organism evidence="12 13">
    <name type="scientific">Sinanodonta woodiana</name>
    <name type="common">Chinese pond mussel</name>
    <name type="synonym">Anodonta woodiana</name>
    <dbReference type="NCBI Taxonomy" id="1069815"/>
    <lineage>
        <taxon>Eukaryota</taxon>
        <taxon>Metazoa</taxon>
        <taxon>Spiralia</taxon>
        <taxon>Lophotrochozoa</taxon>
        <taxon>Mollusca</taxon>
        <taxon>Bivalvia</taxon>
        <taxon>Autobranchia</taxon>
        <taxon>Heteroconchia</taxon>
        <taxon>Palaeoheterodonta</taxon>
        <taxon>Unionida</taxon>
        <taxon>Unionoidea</taxon>
        <taxon>Unionidae</taxon>
        <taxon>Unioninae</taxon>
        <taxon>Sinanodonta</taxon>
    </lineage>
</organism>
<evidence type="ECO:0000256" key="9">
    <source>
        <dbReference type="ARBA" id="ARBA00067872"/>
    </source>
</evidence>
<dbReference type="PANTHER" id="PTHR15139:SF0">
    <property type="entry name" value="TUBULIN-SPECIFIC CHAPERONE C"/>
    <property type="match status" value="1"/>
</dbReference>
<evidence type="ECO:0000256" key="6">
    <source>
        <dbReference type="ARBA" id="ARBA00023186"/>
    </source>
</evidence>
<dbReference type="EMBL" id="JBJQND010000006">
    <property type="protein sequence ID" value="KAL3874927.1"/>
    <property type="molecule type" value="Genomic_DNA"/>
</dbReference>
<evidence type="ECO:0000256" key="3">
    <source>
        <dbReference type="ARBA" id="ARBA00022490"/>
    </source>
</evidence>
<dbReference type="InterPro" id="IPR016098">
    <property type="entry name" value="CAP/MinC_C"/>
</dbReference>
<dbReference type="InterPro" id="IPR012945">
    <property type="entry name" value="Tubulin-bd_cofactor_C_dom"/>
</dbReference>
<proteinExistence type="inferred from homology"/>
<sequence>MTTMDSSVKLAAPSTLTAIDVEGKWNIVSERLQKREDERLAEIQKKREQKSETAALQESTLFFTTEFNKEKVAIEAGLSECDRVDKANLIDRFDFLSLSLQKMQKFLAESTMFLPPYEVRLAQETISKLQTQIQEKRDELFPKKKFAFKSKKKVASSEKLFAKTLPENVFQEKVEISLTSCKYENLKDRCLEKFEDEINNRDVALARLENCTVKLYGVPSAVNMYKLKNCRVFTGPVSSSIFITECQDCVFVLPCQQLRIHTTVNSQFYIHVTSRAIIEDCSGVKFGPYNWKYPSLDEHYKISGLNRNKNSWNDIDDFNWLASDTHSPNWSLIPEGELVKSWDELIS</sequence>
<dbReference type="Pfam" id="PF07986">
    <property type="entry name" value="TBCC"/>
    <property type="match status" value="1"/>
</dbReference>
<comment type="caution">
    <text evidence="12">The sequence shown here is derived from an EMBL/GenBank/DDBJ whole genome shotgun (WGS) entry which is preliminary data.</text>
</comment>
<dbReference type="Proteomes" id="UP001634394">
    <property type="component" value="Unassembled WGS sequence"/>
</dbReference>
<keyword evidence="13" id="KW-1185">Reference proteome</keyword>
<comment type="similarity">
    <text evidence="2">Belongs to the TBCC family.</text>
</comment>
<evidence type="ECO:0000256" key="7">
    <source>
        <dbReference type="ARBA" id="ARBA00026055"/>
    </source>
</evidence>
<dbReference type="GO" id="GO:0005829">
    <property type="term" value="C:cytosol"/>
    <property type="evidence" value="ECO:0007669"/>
    <property type="project" value="UniProtKB-ARBA"/>
</dbReference>
<dbReference type="FunFam" id="1.20.58.1250:FF:000001">
    <property type="entry name" value="Tubulin-specific chaperone C"/>
    <property type="match status" value="1"/>
</dbReference>
<dbReference type="PROSITE" id="PS51329">
    <property type="entry name" value="C_CAP_COFACTOR_C"/>
    <property type="match status" value="1"/>
</dbReference>
<keyword evidence="4" id="KW-0597">Phosphoprotein</keyword>
<dbReference type="InterPro" id="IPR017901">
    <property type="entry name" value="C-CAP_CF_C-like"/>
</dbReference>
<evidence type="ECO:0000259" key="11">
    <source>
        <dbReference type="PROSITE" id="PS51329"/>
    </source>
</evidence>
<evidence type="ECO:0000256" key="8">
    <source>
        <dbReference type="ARBA" id="ARBA00058607"/>
    </source>
</evidence>
<name>A0ABD3WQA7_SINWO</name>
<evidence type="ECO:0000256" key="10">
    <source>
        <dbReference type="ARBA" id="ARBA00079876"/>
    </source>
</evidence>
<comment type="subcellular location">
    <subcellularLocation>
        <location evidence="1">Cytoplasm</location>
    </subcellularLocation>
</comment>
<gene>
    <name evidence="12" type="ORF">ACJMK2_037879</name>
</gene>
<evidence type="ECO:0000256" key="1">
    <source>
        <dbReference type="ARBA" id="ARBA00004496"/>
    </source>
</evidence>
<reference evidence="12 13" key="1">
    <citation type="submission" date="2024-11" db="EMBL/GenBank/DDBJ databases">
        <title>Chromosome-level genome assembly of the freshwater bivalve Anodonta woodiana.</title>
        <authorList>
            <person name="Chen X."/>
        </authorList>
    </citation>
    <scope>NUCLEOTIDE SEQUENCE [LARGE SCALE GENOMIC DNA]</scope>
    <source>
        <strain evidence="12">MN2024</strain>
        <tissue evidence="12">Gills</tissue>
    </source>
</reference>
<evidence type="ECO:0000256" key="2">
    <source>
        <dbReference type="ARBA" id="ARBA00008848"/>
    </source>
</evidence>
<evidence type="ECO:0000256" key="4">
    <source>
        <dbReference type="ARBA" id="ARBA00022553"/>
    </source>
</evidence>
<evidence type="ECO:0000313" key="13">
    <source>
        <dbReference type="Proteomes" id="UP001634394"/>
    </source>
</evidence>
<dbReference type="InterPro" id="IPR006599">
    <property type="entry name" value="CARP_motif"/>
</dbReference>
<evidence type="ECO:0000313" key="12">
    <source>
        <dbReference type="EMBL" id="KAL3874927.1"/>
    </source>
</evidence>
<dbReference type="AlphaFoldDB" id="A0ABD3WQA7"/>
<dbReference type="SMART" id="SM00673">
    <property type="entry name" value="CARP"/>
    <property type="match status" value="2"/>
</dbReference>
<keyword evidence="6" id="KW-0143">Chaperone</keyword>
<dbReference type="Gene3D" id="1.20.58.1250">
    <property type="entry name" value="Tubulin Binding Cofactor C, N-terminal domain"/>
    <property type="match status" value="1"/>
</dbReference>
<accession>A0ABD3WQA7</accession>
<evidence type="ECO:0000256" key="5">
    <source>
        <dbReference type="ARBA" id="ARBA00022990"/>
    </source>
</evidence>
<comment type="subunit">
    <text evidence="7">Supercomplex made of cofactors A to E. Cofactors A and D function by capturing and stabilizing tubulin in a quasi-native conformation. Cofactor E binds to the cofactor D-tubulin complex; interaction with cofactor C then causes the release of tubulin polypeptides that are committed to the native state.</text>
</comment>
<dbReference type="PANTHER" id="PTHR15139">
    <property type="entry name" value="TUBULIN FOLDING COFACTOR C"/>
    <property type="match status" value="1"/>
</dbReference>
<dbReference type="InterPro" id="IPR031925">
    <property type="entry name" value="TBCC_N"/>
</dbReference>
<dbReference type="Pfam" id="PF16752">
    <property type="entry name" value="TBCC_N"/>
    <property type="match status" value="1"/>
</dbReference>
<dbReference type="FunFam" id="2.160.20.70:FF:000007">
    <property type="entry name" value="tubulin-specific chaperone C"/>
    <property type="match status" value="1"/>
</dbReference>